<dbReference type="Proteomes" id="UP000186997">
    <property type="component" value="Unassembled WGS sequence"/>
</dbReference>
<organism evidence="1 2">
    <name type="scientific">Yoonia rosea</name>
    <dbReference type="NCBI Taxonomy" id="287098"/>
    <lineage>
        <taxon>Bacteria</taxon>
        <taxon>Pseudomonadati</taxon>
        <taxon>Pseudomonadota</taxon>
        <taxon>Alphaproteobacteria</taxon>
        <taxon>Rhodobacterales</taxon>
        <taxon>Paracoccaceae</taxon>
        <taxon>Yoonia</taxon>
    </lineage>
</organism>
<dbReference type="InterPro" id="IPR040871">
    <property type="entry name" value="HopA1"/>
</dbReference>
<gene>
    <name evidence="1" type="ORF">SAMN05421665_1752</name>
</gene>
<proteinExistence type="predicted"/>
<dbReference type="AlphaFoldDB" id="A0A1R3X3K9"/>
<keyword evidence="2" id="KW-1185">Reference proteome</keyword>
<accession>A0A1R3X3K9</accession>
<evidence type="ECO:0000313" key="1">
    <source>
        <dbReference type="EMBL" id="SIT83920.1"/>
    </source>
</evidence>
<dbReference type="RefSeq" id="WP_131825014.1">
    <property type="nucleotide sequence ID" value="NZ_FTPR01000001.1"/>
</dbReference>
<dbReference type="OrthoDB" id="939976at2"/>
<evidence type="ECO:0000313" key="2">
    <source>
        <dbReference type="Proteomes" id="UP000186997"/>
    </source>
</evidence>
<protein>
    <submittedName>
        <fullName evidence="1">Uncharacterized protein</fullName>
    </submittedName>
</protein>
<reference evidence="2" key="1">
    <citation type="submission" date="2017-01" db="EMBL/GenBank/DDBJ databases">
        <authorList>
            <person name="Varghese N."/>
            <person name="Submissions S."/>
        </authorList>
    </citation>
    <scope>NUCLEOTIDE SEQUENCE [LARGE SCALE GENOMIC DNA]</scope>
    <source>
        <strain evidence="2">DSM 29591</strain>
    </source>
</reference>
<dbReference type="EMBL" id="FTPR01000001">
    <property type="protein sequence ID" value="SIT83920.1"/>
    <property type="molecule type" value="Genomic_DNA"/>
</dbReference>
<dbReference type="Pfam" id="PF17914">
    <property type="entry name" value="HopA1"/>
    <property type="match status" value="1"/>
</dbReference>
<name>A0A1R3X3K9_9RHOB</name>
<sequence length="328" mass="35099">MKPLLDFVAKVAIDAQDQITFRGWPAQPPSQPDAPFAQQLTEFVYKYFYTHPGGNIGEAFGDGAPSAALIADISAANDTTAKVEDGWVVRSLLSEGAVIAERYGKVCKFISGQFLAAPDAAPVRPGSEIVVTHLAGSKTVQPGFFHIFGQSQLDAAEEVKNIRLYFNLIGPGAAAPVAGLVSQVLNRYLVPFRYKTATRICDYSRADTAVLYIPERAFTVAAMALATQLPQLALYLDDAVPAFTLRVGNGLGLAEDMPDAGSFGAARCKLVAQAMMQARAENQIVPETFQAAFEAVCRSENLDIDRLHLNAGSVACYRLCAQPAAHAA</sequence>
<dbReference type="STRING" id="287098.SAMN05421665_1752"/>